<organism evidence="7">
    <name type="scientific">uncultured marine thaumarchaeote AD1000_14_H02</name>
    <dbReference type="NCBI Taxonomy" id="1455893"/>
    <lineage>
        <taxon>Archaea</taxon>
        <taxon>Nitrososphaerota</taxon>
        <taxon>environmental samples</taxon>
    </lineage>
</organism>
<feature type="transmembrane region" description="Helical" evidence="6">
    <location>
        <begin position="12"/>
        <end position="34"/>
    </location>
</feature>
<keyword evidence="3 6" id="KW-0812">Transmembrane</keyword>
<keyword evidence="4 6" id="KW-1133">Transmembrane helix</keyword>
<gene>
    <name evidence="7" type="primary">znuB</name>
</gene>
<dbReference type="AlphaFoldDB" id="A0A075FJZ6"/>
<evidence type="ECO:0000256" key="2">
    <source>
        <dbReference type="ARBA" id="ARBA00008034"/>
    </source>
</evidence>
<evidence type="ECO:0000313" key="7">
    <source>
        <dbReference type="EMBL" id="AIE91694.1"/>
    </source>
</evidence>
<sequence>MVFDILSFGFMQNAIISGIAISLICSTVGLFLVLRKYSLFGDALAHSAFGGVALGLFLGFYPLWAAYAVSILSALALTKIRQKFDISGDAIIAILLSSGIAVGIVLISLSGGFSIDIFSFLFGSVLLVSTENVIGILGMCAAILIILIIGYKKFMYITFSEEQARVSGIRVEKLNYLLIAIAGITVVTSMQLVGVLLVSALFVIPNVTAMMFKRSFKQTIILSMSFSVFSTVAGILISYPLDIAPSGMVVLLAITLFIGSLVMKSAGMIKTTGILAKRA</sequence>
<feature type="transmembrane region" description="Helical" evidence="6">
    <location>
        <begin position="133"/>
        <end position="151"/>
    </location>
</feature>
<evidence type="ECO:0000256" key="4">
    <source>
        <dbReference type="ARBA" id="ARBA00022989"/>
    </source>
</evidence>
<dbReference type="SUPFAM" id="SSF81345">
    <property type="entry name" value="ABC transporter involved in vitamin B12 uptake, BtuC"/>
    <property type="match status" value="1"/>
</dbReference>
<dbReference type="PANTHER" id="PTHR30477:SF0">
    <property type="entry name" value="METAL TRANSPORT SYSTEM MEMBRANE PROTEIN TM_0125-RELATED"/>
    <property type="match status" value="1"/>
</dbReference>
<evidence type="ECO:0000256" key="5">
    <source>
        <dbReference type="ARBA" id="ARBA00023136"/>
    </source>
</evidence>
<dbReference type="EMBL" id="KF900346">
    <property type="protein sequence ID" value="AIE91694.1"/>
    <property type="molecule type" value="Genomic_DNA"/>
</dbReference>
<name>A0A075FJZ6_9ARCH</name>
<dbReference type="PANTHER" id="PTHR30477">
    <property type="entry name" value="ABC-TRANSPORTER METAL-BINDING PROTEIN"/>
    <property type="match status" value="1"/>
</dbReference>
<proteinExistence type="inferred from homology"/>
<feature type="transmembrane region" description="Helical" evidence="6">
    <location>
        <begin position="243"/>
        <end position="263"/>
    </location>
</feature>
<keyword evidence="5 6" id="KW-0472">Membrane</keyword>
<evidence type="ECO:0000256" key="3">
    <source>
        <dbReference type="ARBA" id="ARBA00022692"/>
    </source>
</evidence>
<feature type="transmembrane region" description="Helical" evidence="6">
    <location>
        <begin position="219"/>
        <end position="237"/>
    </location>
</feature>
<dbReference type="GO" id="GO:0005524">
    <property type="term" value="F:ATP binding"/>
    <property type="evidence" value="ECO:0007669"/>
    <property type="project" value="UniProtKB-KW"/>
</dbReference>
<keyword evidence="7" id="KW-0547">Nucleotide-binding</keyword>
<dbReference type="GO" id="GO:0043190">
    <property type="term" value="C:ATP-binding cassette (ABC) transporter complex"/>
    <property type="evidence" value="ECO:0007669"/>
    <property type="project" value="InterPro"/>
</dbReference>
<dbReference type="GO" id="GO:0055085">
    <property type="term" value="P:transmembrane transport"/>
    <property type="evidence" value="ECO:0007669"/>
    <property type="project" value="InterPro"/>
</dbReference>
<evidence type="ECO:0000256" key="1">
    <source>
        <dbReference type="ARBA" id="ARBA00004141"/>
    </source>
</evidence>
<dbReference type="Gene3D" id="1.10.3470.10">
    <property type="entry name" value="ABC transporter involved in vitamin B12 uptake, BtuC"/>
    <property type="match status" value="1"/>
</dbReference>
<feature type="transmembrane region" description="Helical" evidence="6">
    <location>
        <begin position="171"/>
        <end position="187"/>
    </location>
</feature>
<dbReference type="Pfam" id="PF00950">
    <property type="entry name" value="ABC-3"/>
    <property type="match status" value="1"/>
</dbReference>
<keyword evidence="7" id="KW-0067">ATP-binding</keyword>
<dbReference type="InterPro" id="IPR001626">
    <property type="entry name" value="ABC_TroCD"/>
</dbReference>
<feature type="transmembrane region" description="Helical" evidence="6">
    <location>
        <begin position="90"/>
        <end position="113"/>
    </location>
</feature>
<comment type="similarity">
    <text evidence="2">Belongs to the ABC-3 integral membrane protein family.</text>
</comment>
<evidence type="ECO:0000256" key="6">
    <source>
        <dbReference type="SAM" id="Phobius"/>
    </source>
</evidence>
<dbReference type="CDD" id="cd06550">
    <property type="entry name" value="TM_ABC_iron-siderophores_like"/>
    <property type="match status" value="1"/>
</dbReference>
<accession>A0A075FJZ6</accession>
<protein>
    <submittedName>
        <fullName evidence="7">ATP-binding domain-containing protein (ZnuB)</fullName>
    </submittedName>
</protein>
<comment type="subcellular location">
    <subcellularLocation>
        <location evidence="1">Membrane</location>
        <topology evidence="1">Multi-pass membrane protein</topology>
    </subcellularLocation>
</comment>
<dbReference type="InterPro" id="IPR037294">
    <property type="entry name" value="ABC_BtuC-like"/>
</dbReference>
<feature type="transmembrane region" description="Helical" evidence="6">
    <location>
        <begin position="54"/>
        <end position="78"/>
    </location>
</feature>
<reference evidence="7" key="1">
    <citation type="journal article" date="2014" name="Genome Biol. Evol.">
        <title>Pangenome evidence for extensive interdomain horizontal transfer affecting lineage core and shell genes in uncultured planktonic thaumarchaeota and euryarchaeota.</title>
        <authorList>
            <person name="Deschamps P."/>
            <person name="Zivanovic Y."/>
            <person name="Moreira D."/>
            <person name="Rodriguez-Valera F."/>
            <person name="Lopez-Garcia P."/>
        </authorList>
    </citation>
    <scope>NUCLEOTIDE SEQUENCE</scope>
</reference>